<organism evidence="4 5">
    <name type="scientific">Macrostomum lignano</name>
    <dbReference type="NCBI Taxonomy" id="282301"/>
    <lineage>
        <taxon>Eukaryota</taxon>
        <taxon>Metazoa</taxon>
        <taxon>Spiralia</taxon>
        <taxon>Lophotrochozoa</taxon>
        <taxon>Platyhelminthes</taxon>
        <taxon>Rhabditophora</taxon>
        <taxon>Macrostomorpha</taxon>
        <taxon>Macrostomida</taxon>
        <taxon>Macrostomidae</taxon>
        <taxon>Macrostomum</taxon>
    </lineage>
</organism>
<evidence type="ECO:0000256" key="2">
    <source>
        <dbReference type="SAM" id="SignalP"/>
    </source>
</evidence>
<dbReference type="EMBL" id="NIVC01000617">
    <property type="protein sequence ID" value="PAA79777.1"/>
    <property type="molecule type" value="Genomic_DNA"/>
</dbReference>
<evidence type="ECO:0000313" key="5">
    <source>
        <dbReference type="Proteomes" id="UP000215902"/>
    </source>
</evidence>
<evidence type="ECO:0000313" key="4">
    <source>
        <dbReference type="EMBL" id="PAA79777.1"/>
    </source>
</evidence>
<sequence>MALNIELLLALLLVASGCNRLASSSPVAGTTNGDEDYLEELVRRQFSLSPGFPAIGKRSDSAADSAKPAEPPQSASSAPADCVSKQEFQQLRRTVAAIYLKMLEANLVDSRRNRLQRQLMMLRQQKQKR</sequence>
<reference evidence="4 5" key="1">
    <citation type="submission" date="2017-06" db="EMBL/GenBank/DDBJ databases">
        <title>A platform for efficient transgenesis in Macrostomum lignano, a flatworm model organism for stem cell research.</title>
        <authorList>
            <person name="Berezikov E."/>
        </authorList>
    </citation>
    <scope>NUCLEOTIDE SEQUENCE [LARGE SCALE GENOMIC DNA]</scope>
    <source>
        <strain evidence="4">DV1</strain>
        <tissue evidence="4">Whole organism</tissue>
    </source>
</reference>
<evidence type="ECO:0000313" key="3">
    <source>
        <dbReference type="EMBL" id="PAA73800.1"/>
    </source>
</evidence>
<keyword evidence="5" id="KW-1185">Reference proteome</keyword>
<proteinExistence type="predicted"/>
<feature type="signal peptide" evidence="2">
    <location>
        <begin position="1"/>
        <end position="24"/>
    </location>
</feature>
<comment type="caution">
    <text evidence="4">The sequence shown here is derived from an EMBL/GenBank/DDBJ whole genome shotgun (WGS) entry which is preliminary data.</text>
</comment>
<feature type="compositionally biased region" description="Low complexity" evidence="1">
    <location>
        <begin position="65"/>
        <end position="80"/>
    </location>
</feature>
<feature type="region of interest" description="Disordered" evidence="1">
    <location>
        <begin position="50"/>
        <end position="83"/>
    </location>
</feature>
<keyword evidence="2" id="KW-0732">Signal</keyword>
<feature type="chain" id="PRO_5011916164" description="Corticotropin-releasing factor domain-containing protein" evidence="2">
    <location>
        <begin position="25"/>
        <end position="129"/>
    </location>
</feature>
<dbReference type="EMBL" id="NIVC01000992">
    <property type="protein sequence ID" value="PAA73800.1"/>
    <property type="molecule type" value="Genomic_DNA"/>
</dbReference>
<evidence type="ECO:0000256" key="1">
    <source>
        <dbReference type="SAM" id="MobiDB-lite"/>
    </source>
</evidence>
<gene>
    <name evidence="4" type="ORF">BOX15_Mlig030574g2</name>
    <name evidence="3" type="ORF">BOX15_Mlig030574g3</name>
</gene>
<dbReference type="AlphaFoldDB" id="A0A267G360"/>
<protein>
    <recommendedName>
        <fullName evidence="6">Corticotropin-releasing factor domain-containing protein</fullName>
    </recommendedName>
</protein>
<name>A0A267G360_9PLAT</name>
<dbReference type="Proteomes" id="UP000215902">
    <property type="component" value="Unassembled WGS sequence"/>
</dbReference>
<evidence type="ECO:0008006" key="6">
    <source>
        <dbReference type="Google" id="ProtNLM"/>
    </source>
</evidence>
<accession>A0A267G360</accession>